<evidence type="ECO:0000313" key="1">
    <source>
        <dbReference type="EnsemblPlants" id="ONIVA06G10300.1"/>
    </source>
</evidence>
<dbReference type="EnsemblPlants" id="ONIVA06G10300.1">
    <property type="protein sequence ID" value="ONIVA06G10300.1"/>
    <property type="gene ID" value="ONIVA06G10300"/>
</dbReference>
<accession>A0A0E0HNA1</accession>
<evidence type="ECO:0000313" key="2">
    <source>
        <dbReference type="Proteomes" id="UP000006591"/>
    </source>
</evidence>
<reference evidence="1" key="2">
    <citation type="submission" date="2018-04" db="EMBL/GenBank/DDBJ databases">
        <title>OnivRS2 (Oryza nivara Reference Sequence Version 2).</title>
        <authorList>
            <person name="Zhang J."/>
            <person name="Kudrna D."/>
            <person name="Lee S."/>
            <person name="Talag J."/>
            <person name="Rajasekar S."/>
            <person name="Welchert J."/>
            <person name="Hsing Y.-I."/>
            <person name="Wing R.A."/>
        </authorList>
    </citation>
    <scope>NUCLEOTIDE SEQUENCE [LARGE SCALE GENOMIC DNA]</scope>
    <source>
        <strain evidence="1">SL10</strain>
    </source>
</reference>
<dbReference type="OMA" id="YIGAHEK"/>
<sequence length="235" mass="26319">MPVAFTFDGDMLGWWSACRREMAKEHRRNVDGLFIYTTWGIWLQRNARIFNGTYSTVMQVVDSIIAMCKAYIGAHEKDETISGLHMFPRVSDGSLRRSFLLPGDAATRRGSLHRPRWRGPTWAKARQRSSSRACGKATEEERQHTAARVVAAEQRHGPRRQVEDGKLDVSIVEPGRASFISRQLLNVMANLFDPSTMRSSLATVRHGSREQNSGFALASGASITQVDIDGEMLVP</sequence>
<dbReference type="AlphaFoldDB" id="A0A0E0HNA1"/>
<name>A0A0E0HNA1_ORYNI</name>
<dbReference type="HOGENOM" id="CLU_1268605_0_0_1"/>
<dbReference type="Gramene" id="ONIVA06G10300.1">
    <property type="protein sequence ID" value="ONIVA06G10300.1"/>
    <property type="gene ID" value="ONIVA06G10300"/>
</dbReference>
<proteinExistence type="predicted"/>
<organism evidence="1">
    <name type="scientific">Oryza nivara</name>
    <name type="common">Indian wild rice</name>
    <name type="synonym">Oryza sativa f. spontanea</name>
    <dbReference type="NCBI Taxonomy" id="4536"/>
    <lineage>
        <taxon>Eukaryota</taxon>
        <taxon>Viridiplantae</taxon>
        <taxon>Streptophyta</taxon>
        <taxon>Embryophyta</taxon>
        <taxon>Tracheophyta</taxon>
        <taxon>Spermatophyta</taxon>
        <taxon>Magnoliopsida</taxon>
        <taxon>Liliopsida</taxon>
        <taxon>Poales</taxon>
        <taxon>Poaceae</taxon>
        <taxon>BOP clade</taxon>
        <taxon>Oryzoideae</taxon>
        <taxon>Oryzeae</taxon>
        <taxon>Oryzinae</taxon>
        <taxon>Oryza</taxon>
    </lineage>
</organism>
<dbReference type="Proteomes" id="UP000006591">
    <property type="component" value="Chromosome 6"/>
</dbReference>
<reference evidence="1" key="1">
    <citation type="submission" date="2015-04" db="UniProtKB">
        <authorList>
            <consortium name="EnsemblPlants"/>
        </authorList>
    </citation>
    <scope>IDENTIFICATION</scope>
    <source>
        <strain evidence="1">SL10</strain>
    </source>
</reference>
<protein>
    <submittedName>
        <fullName evidence="1">Uncharacterized protein</fullName>
    </submittedName>
</protein>
<keyword evidence="2" id="KW-1185">Reference proteome</keyword>